<dbReference type="PANTHER" id="PTHR36453:SF1">
    <property type="entry name" value="RIGHT HANDED BETA HELIX DOMAIN-CONTAINING PROTEIN"/>
    <property type="match status" value="1"/>
</dbReference>
<keyword evidence="4" id="KW-1185">Reference proteome</keyword>
<dbReference type="Proteomes" id="UP000653578">
    <property type="component" value="Unassembled WGS sequence"/>
</dbReference>
<proteinExistence type="predicted"/>
<dbReference type="Gene3D" id="2.160.20.10">
    <property type="entry name" value="Single-stranded right-handed beta-helix, Pectin lyase-like"/>
    <property type="match status" value="2"/>
</dbReference>
<evidence type="ECO:0000259" key="2">
    <source>
        <dbReference type="Pfam" id="PF13229"/>
    </source>
</evidence>
<protein>
    <recommendedName>
        <fullName evidence="2">Right handed beta helix domain-containing protein</fullName>
    </recommendedName>
</protein>
<feature type="region of interest" description="Disordered" evidence="1">
    <location>
        <begin position="1"/>
        <end position="26"/>
    </location>
</feature>
<dbReference type="InterPro" id="IPR039448">
    <property type="entry name" value="Beta_helix"/>
</dbReference>
<dbReference type="PANTHER" id="PTHR36453">
    <property type="entry name" value="SECRETED PROTEIN-RELATED"/>
    <property type="match status" value="1"/>
</dbReference>
<sequence length="703" mass="78380">MHKDSNRTFYVALDGSDRNPGTQEEPLSTLEGARNAIRQMINESGLPADGVIVYMREGAYRLTETFRLEAQDSGTVDRPIVYTSFPGEEVRFVGGVDLPANRFGPVTESAINNRLKERARDHVLQIDLKALGITDYGKIVPGGFRISKDVTEATPELFFAGKTMMLARYPNDNYVKIAGVVDPGGNPREFELDEAKMAEENVKGAKFEYADPRPGTWLNTGDVWMYGYWYWDWADGNLRIQSIDIANKRILTETASFYSIRSGQRYFYYNVLEELDSPGEWYLDRDTGILYLYPPSPITEGSVQLSLLKDPMVHLDGASHVSFSKLTFEVSRGSGIHIVGGSHNVIAGCTMRRLAGFAVIVGENTTTGTNAGTHHGIVSCNICDTGIGGISLGGGDRQTLTPGGNYARNNDISNYSRLKLTYSAAVQLNGVGNIAANNYIHDAPHVGILIYGNEHVVEYNEIYNVLMETGDAGAIYMGRDWTEQGNVIRYNYIHKIYNDASELHIGIYLDDMASGTTIYGNILHDIDLAVMIGGGRNNAMVNNLILSCQRSLQLDDRAMPDCWAAYHVEEGQVMQRRLQAMPYNEESWRTKYPSLLTIWQDAPGSPKYNNISRNVLCRTGTTSYGQQSLHEDTMAIVPTAREFGTIEHNWVTDTDLLFADENSGNFSLQDDSPVFSEVPGFEAIPFERIGLYRDEYRRKGERL</sequence>
<gene>
    <name evidence="3" type="ORF">GC096_36120</name>
</gene>
<reference evidence="3 4" key="1">
    <citation type="submission" date="2019-10" db="EMBL/GenBank/DDBJ databases">
        <title>Description of Paenibacillus humi sp. nov.</title>
        <authorList>
            <person name="Carlier A."/>
            <person name="Qi S."/>
        </authorList>
    </citation>
    <scope>NUCLEOTIDE SEQUENCE [LARGE SCALE GENOMIC DNA]</scope>
    <source>
        <strain evidence="3 4">LMG 31461</strain>
    </source>
</reference>
<dbReference type="RefSeq" id="WP_171637842.1">
    <property type="nucleotide sequence ID" value="NZ_WHNY01000092.1"/>
</dbReference>
<dbReference type="SUPFAM" id="SSF51126">
    <property type="entry name" value="Pectin lyase-like"/>
    <property type="match status" value="1"/>
</dbReference>
<evidence type="ECO:0000256" key="1">
    <source>
        <dbReference type="SAM" id="MobiDB-lite"/>
    </source>
</evidence>
<accession>A0ABX1XLV6</accession>
<feature type="domain" description="Right handed beta helix" evidence="2">
    <location>
        <begin position="425"/>
        <end position="555"/>
    </location>
</feature>
<evidence type="ECO:0000313" key="4">
    <source>
        <dbReference type="Proteomes" id="UP000653578"/>
    </source>
</evidence>
<dbReference type="SMART" id="SM00710">
    <property type="entry name" value="PbH1"/>
    <property type="match status" value="6"/>
</dbReference>
<evidence type="ECO:0000313" key="3">
    <source>
        <dbReference type="EMBL" id="NOU69446.1"/>
    </source>
</evidence>
<dbReference type="Pfam" id="PF13229">
    <property type="entry name" value="Beta_helix"/>
    <property type="match status" value="1"/>
</dbReference>
<name>A0ABX1XLV6_9BACL</name>
<dbReference type="EMBL" id="WHNY01000092">
    <property type="protein sequence ID" value="NOU69446.1"/>
    <property type="molecule type" value="Genomic_DNA"/>
</dbReference>
<comment type="caution">
    <text evidence="3">The sequence shown here is derived from an EMBL/GenBank/DDBJ whole genome shotgun (WGS) entry which is preliminary data.</text>
</comment>
<organism evidence="3 4">
    <name type="scientific">Paenibacillus plantarum</name>
    <dbReference type="NCBI Taxonomy" id="2654975"/>
    <lineage>
        <taxon>Bacteria</taxon>
        <taxon>Bacillati</taxon>
        <taxon>Bacillota</taxon>
        <taxon>Bacilli</taxon>
        <taxon>Bacillales</taxon>
        <taxon>Paenibacillaceae</taxon>
        <taxon>Paenibacillus</taxon>
    </lineage>
</organism>
<dbReference type="InterPro" id="IPR012334">
    <property type="entry name" value="Pectin_lyas_fold"/>
</dbReference>
<dbReference type="InterPro" id="IPR011050">
    <property type="entry name" value="Pectin_lyase_fold/virulence"/>
</dbReference>
<dbReference type="InterPro" id="IPR006626">
    <property type="entry name" value="PbH1"/>
</dbReference>